<protein>
    <recommendedName>
        <fullName evidence="5">Transmembrane protein</fullName>
    </recommendedName>
</protein>
<evidence type="ECO:0000256" key="1">
    <source>
        <dbReference type="SAM" id="MobiDB-lite"/>
    </source>
</evidence>
<name>A0A2H5FI86_9GAMM</name>
<dbReference type="KEGG" id="lsh:CAB17_03665"/>
<sequence>MGKFSSGMKKYGHLLGSAFVSDKEERKQIKKENKLNHAERLAITPVTTLVDPLVLTSAGVGAVALGVGTAAIGILAIPTGLVGRILIGKGNALMAMGGGMVLGGGALVIFGGVVAVEGIISPVLNVGSIPYNGYKAFKHRDRKEHNKDIKNPNEDIIENVENKSSHTKMSEGLGSAVNSTDIDNAPPKKFHPLFEAKNAPEGPAPLNPASMTPSM</sequence>
<dbReference type="Proteomes" id="UP000234343">
    <property type="component" value="Chromosome"/>
</dbReference>
<evidence type="ECO:0000313" key="4">
    <source>
        <dbReference type="Proteomes" id="UP000234343"/>
    </source>
</evidence>
<dbReference type="RefSeq" id="WP_101899014.1">
    <property type="nucleotide sequence ID" value="NZ_CP025491.2"/>
</dbReference>
<reference evidence="3 4" key="1">
    <citation type="submission" date="2017-12" db="EMBL/GenBank/DDBJ databases">
        <title>Legionella sainthelensi LA01-117, whole genome sequence of a clinical isolate from New Zealand.</title>
        <authorList>
            <person name="Cree S.L."/>
            <person name="Slow S."/>
            <person name="Kennedy M.A."/>
            <person name="Murdoch D.R."/>
            <person name="Biggs P.J."/>
            <person name="Anderson T."/>
        </authorList>
    </citation>
    <scope>NUCLEOTIDE SEQUENCE [LARGE SCALE GENOMIC DNA]</scope>
    <source>
        <strain evidence="3 4">LA01-117</strain>
    </source>
</reference>
<keyword evidence="2" id="KW-0812">Transmembrane</keyword>
<organism evidence="3 4">
    <name type="scientific">Legionella sainthelensi</name>
    <dbReference type="NCBI Taxonomy" id="28087"/>
    <lineage>
        <taxon>Bacteria</taxon>
        <taxon>Pseudomonadati</taxon>
        <taxon>Pseudomonadota</taxon>
        <taxon>Gammaproteobacteria</taxon>
        <taxon>Legionellales</taxon>
        <taxon>Legionellaceae</taxon>
        <taxon>Legionella</taxon>
    </lineage>
</organism>
<feature type="transmembrane region" description="Helical" evidence="2">
    <location>
        <begin position="58"/>
        <end position="81"/>
    </location>
</feature>
<gene>
    <name evidence="3" type="ORF">CAB17_03665</name>
</gene>
<keyword evidence="2" id="KW-0472">Membrane</keyword>
<feature type="region of interest" description="Disordered" evidence="1">
    <location>
        <begin position="161"/>
        <end position="215"/>
    </location>
</feature>
<dbReference type="AlphaFoldDB" id="A0A2H5FI86"/>
<evidence type="ECO:0000256" key="2">
    <source>
        <dbReference type="SAM" id="Phobius"/>
    </source>
</evidence>
<evidence type="ECO:0008006" key="5">
    <source>
        <dbReference type="Google" id="ProtNLM"/>
    </source>
</evidence>
<dbReference type="EMBL" id="CP025491">
    <property type="protein sequence ID" value="AUH71261.1"/>
    <property type="molecule type" value="Genomic_DNA"/>
</dbReference>
<accession>A0A2H5FI86</accession>
<keyword evidence="2" id="KW-1133">Transmembrane helix</keyword>
<keyword evidence="4" id="KW-1185">Reference proteome</keyword>
<evidence type="ECO:0000313" key="3">
    <source>
        <dbReference type="EMBL" id="AUH71261.1"/>
    </source>
</evidence>
<feature type="transmembrane region" description="Helical" evidence="2">
    <location>
        <begin position="93"/>
        <end position="116"/>
    </location>
</feature>
<proteinExistence type="predicted"/>